<dbReference type="GO" id="GO:0016051">
    <property type="term" value="P:carbohydrate biosynthetic process"/>
    <property type="evidence" value="ECO:0007669"/>
    <property type="project" value="InterPro"/>
</dbReference>
<evidence type="ECO:0000259" key="2">
    <source>
        <dbReference type="Pfam" id="PF07883"/>
    </source>
</evidence>
<dbReference type="InterPro" id="IPR013096">
    <property type="entry name" value="Cupin_2"/>
</dbReference>
<dbReference type="Proteomes" id="UP000677305">
    <property type="component" value="Chromosome"/>
</dbReference>
<dbReference type="InterPro" id="IPR011051">
    <property type="entry name" value="RmlC_Cupin_sf"/>
</dbReference>
<dbReference type="RefSeq" id="WP_212693128.1">
    <property type="nucleotide sequence ID" value="NZ_CP058561.1"/>
</dbReference>
<reference evidence="3 4" key="1">
    <citation type="submission" date="2020-07" db="EMBL/GenBank/DDBJ databases">
        <title>Vallitalea guaymasensis genome.</title>
        <authorList>
            <person name="Postec A."/>
        </authorList>
    </citation>
    <scope>NUCLEOTIDE SEQUENCE [LARGE SCALE GENOMIC DNA]</scope>
    <source>
        <strain evidence="3 4">Ra1766G1</strain>
    </source>
</reference>
<dbReference type="Gene3D" id="3.90.1210.10">
    <property type="entry name" value="Antifreeze-like/N-acetylneuraminic acid synthase C-terminal domain"/>
    <property type="match status" value="1"/>
</dbReference>
<name>A0A8J8MA22_9FIRM</name>
<dbReference type="Pfam" id="PF03102">
    <property type="entry name" value="NeuB"/>
    <property type="match status" value="1"/>
</dbReference>
<evidence type="ECO:0000313" key="4">
    <source>
        <dbReference type="Proteomes" id="UP000677305"/>
    </source>
</evidence>
<evidence type="ECO:0000259" key="1">
    <source>
        <dbReference type="Pfam" id="PF03102"/>
    </source>
</evidence>
<feature type="domain" description="PseI/NeuA/B-like" evidence="1">
    <location>
        <begin position="47"/>
        <end position="263"/>
    </location>
</feature>
<protein>
    <submittedName>
        <fullName evidence="3">N-acetylneuraminate synthase family protein</fullName>
    </submittedName>
</protein>
<dbReference type="Pfam" id="PF07883">
    <property type="entry name" value="Cupin_2"/>
    <property type="match status" value="1"/>
</dbReference>
<evidence type="ECO:0000313" key="3">
    <source>
        <dbReference type="EMBL" id="QUH28978.1"/>
    </source>
</evidence>
<proteinExistence type="predicted"/>
<feature type="domain" description="Cupin type-2" evidence="2">
    <location>
        <begin position="411"/>
        <end position="462"/>
    </location>
</feature>
<keyword evidence="4" id="KW-1185">Reference proteome</keyword>
<sequence length="504" mass="58684">MNIFNKPLFIFEIANNHQGDVAHGLKIIKSIKQVCNKYEQYFNFGFKFQYRDLDTFIHSSYSNREDLKNVKRFKDTRLNKEQFKLLLDEVEQQGFYTICTPFDEESVELIKQHKYKIIKIASCSFKDWPLLERIANANRPVIASTAGVDIKDIERVVQFFKHRNIEIALMHCVAEYPTESDNLQLNQIDLLKYKFKDNVIGFSTHEDPTDIDPIKVAVGKGAEIFEKHVGIECGELKLNKYSATPDQVREWLESALKAYKMCGIQGKRYTFREKEKDSLLSLKRGAFVKRKYEKGEKINTQDVYFAFPSIDKQVLVDDFSKYNEFQVTTNFIDNDQPIMINDVIKINKQNIIIENVNKIIRILKKSGVIIPLNSTCEISHHYGVDQFERVGVAIINCINREYCKKVLVSLPNQEHPEHYHKMKEETFNVLYGELICNLNNKEYVIMPGQSIVIERGVKHSFSSQNGCVFEEISTTHFINDSYYTSNGFVNPRKTTVYITKEMLN</sequence>
<organism evidence="3 4">
    <name type="scientific">Vallitalea guaymasensis</name>
    <dbReference type="NCBI Taxonomy" id="1185412"/>
    <lineage>
        <taxon>Bacteria</taxon>
        <taxon>Bacillati</taxon>
        <taxon>Bacillota</taxon>
        <taxon>Clostridia</taxon>
        <taxon>Lachnospirales</taxon>
        <taxon>Vallitaleaceae</taxon>
        <taxon>Vallitalea</taxon>
    </lineage>
</organism>
<accession>A0A8J8MA22</accession>
<gene>
    <name evidence="3" type="ORF">HYG85_08605</name>
</gene>
<dbReference type="InterPro" id="IPR014710">
    <property type="entry name" value="RmlC-like_jellyroll"/>
</dbReference>
<dbReference type="InterPro" id="IPR051690">
    <property type="entry name" value="PseI-like"/>
</dbReference>
<dbReference type="SUPFAM" id="SSF51569">
    <property type="entry name" value="Aldolase"/>
    <property type="match status" value="1"/>
</dbReference>
<dbReference type="EMBL" id="CP058561">
    <property type="protein sequence ID" value="QUH28978.1"/>
    <property type="molecule type" value="Genomic_DNA"/>
</dbReference>
<dbReference type="Gene3D" id="3.20.20.70">
    <property type="entry name" value="Aldolase class I"/>
    <property type="match status" value="1"/>
</dbReference>
<dbReference type="KEGG" id="vgu:HYG85_08605"/>
<dbReference type="AlphaFoldDB" id="A0A8J8MA22"/>
<dbReference type="PANTHER" id="PTHR42966">
    <property type="entry name" value="N-ACETYLNEURAMINATE SYNTHASE"/>
    <property type="match status" value="1"/>
</dbReference>
<dbReference type="PANTHER" id="PTHR42966:SF1">
    <property type="entry name" value="SIALIC ACID SYNTHASE"/>
    <property type="match status" value="1"/>
</dbReference>
<dbReference type="InterPro" id="IPR013132">
    <property type="entry name" value="PseI/NeuA/B-like_N"/>
</dbReference>
<dbReference type="GO" id="GO:0047444">
    <property type="term" value="F:N-acylneuraminate-9-phosphate synthase activity"/>
    <property type="evidence" value="ECO:0007669"/>
    <property type="project" value="TreeGrafter"/>
</dbReference>
<dbReference type="Gene3D" id="2.60.120.10">
    <property type="entry name" value="Jelly Rolls"/>
    <property type="match status" value="1"/>
</dbReference>
<dbReference type="InterPro" id="IPR013785">
    <property type="entry name" value="Aldolase_TIM"/>
</dbReference>
<dbReference type="SUPFAM" id="SSF51182">
    <property type="entry name" value="RmlC-like cupins"/>
    <property type="match status" value="1"/>
</dbReference>